<dbReference type="InterPro" id="IPR043202">
    <property type="entry name" value="Band-7_stomatin-like"/>
</dbReference>
<evidence type="ECO:0000259" key="4">
    <source>
        <dbReference type="SMART" id="SM00244"/>
    </source>
</evidence>
<accession>A0ABU6IIP2</accession>
<evidence type="ECO:0000313" key="5">
    <source>
        <dbReference type="EMBL" id="MEC4176339.1"/>
    </source>
</evidence>
<organism evidence="5 6">
    <name type="scientific">Adlercreutzia wanghongyangiae</name>
    <dbReference type="NCBI Taxonomy" id="3111451"/>
    <lineage>
        <taxon>Bacteria</taxon>
        <taxon>Bacillati</taxon>
        <taxon>Actinomycetota</taxon>
        <taxon>Coriobacteriia</taxon>
        <taxon>Eggerthellales</taxon>
        <taxon>Eggerthellaceae</taxon>
        <taxon>Adlercreutzia</taxon>
    </lineage>
</organism>
<comment type="similarity">
    <text evidence="1">Belongs to the band 7/mec-2 family.</text>
</comment>
<reference evidence="5 6" key="1">
    <citation type="submission" date="2024-01" db="EMBL/GenBank/DDBJ databases">
        <title>novel species in genus Adlercreutzia.</title>
        <authorList>
            <person name="Liu X."/>
        </authorList>
    </citation>
    <scope>NUCLEOTIDE SEQUENCE [LARGE SCALE GENOMIC DNA]</scope>
    <source>
        <strain evidence="5 6">R7</strain>
    </source>
</reference>
<sequence length="317" mass="35124">MARRSDRADRREGRTRDADAKLGDAPRIERYNSPKTKHTDENAPIVFSAALFVGVFLAVGGIGLAATGGIDIYIICAAVAIAVLAVFTVRIAPEWEKVVILRFGNYSRTAGPGIYLTIPFVDHIALRADQRVMLTGFGAEETLTADLVPINVDAAVFWIVWDAKKACLEVEDYYDSVAMAAQTALRDAIGRKDVADVAMRRVQLDEELRRAIEEKTSTWGVSILFVEIRDIVIPKDLQQSMAAEAKAERERDARVVLAEVEKDIAAMLLEATELYRQDEMAFKLRQMHLVNESMKDAKSSLVVPTAYADGFTDITEK</sequence>
<feature type="transmembrane region" description="Helical" evidence="3">
    <location>
        <begin position="45"/>
        <end position="66"/>
    </location>
</feature>
<dbReference type="Pfam" id="PF01145">
    <property type="entry name" value="Band_7"/>
    <property type="match status" value="1"/>
</dbReference>
<keyword evidence="6" id="KW-1185">Reference proteome</keyword>
<gene>
    <name evidence="5" type="ORF">VIN30_07735</name>
</gene>
<dbReference type="EMBL" id="JAYMFF010000014">
    <property type="protein sequence ID" value="MEC4176339.1"/>
    <property type="molecule type" value="Genomic_DNA"/>
</dbReference>
<keyword evidence="3" id="KW-1133">Transmembrane helix</keyword>
<proteinExistence type="inferred from homology"/>
<feature type="region of interest" description="Disordered" evidence="2">
    <location>
        <begin position="1"/>
        <end position="24"/>
    </location>
</feature>
<name>A0ABU6IIP2_9ACTN</name>
<evidence type="ECO:0000313" key="6">
    <source>
        <dbReference type="Proteomes" id="UP001349994"/>
    </source>
</evidence>
<dbReference type="InterPro" id="IPR001107">
    <property type="entry name" value="Band_7"/>
</dbReference>
<dbReference type="SMART" id="SM00244">
    <property type="entry name" value="PHB"/>
    <property type="match status" value="1"/>
</dbReference>
<dbReference type="CDD" id="cd13775">
    <property type="entry name" value="SPFH_eoslipins_u3"/>
    <property type="match status" value="1"/>
</dbReference>
<dbReference type="Gene3D" id="3.30.479.30">
    <property type="entry name" value="Band 7 domain"/>
    <property type="match status" value="1"/>
</dbReference>
<dbReference type="InterPro" id="IPR001972">
    <property type="entry name" value="Stomatin_HflK_fam"/>
</dbReference>
<comment type="caution">
    <text evidence="5">The sequence shown here is derived from an EMBL/GenBank/DDBJ whole genome shotgun (WGS) entry which is preliminary data.</text>
</comment>
<dbReference type="SUPFAM" id="SSF117892">
    <property type="entry name" value="Band 7/SPFH domain"/>
    <property type="match status" value="1"/>
</dbReference>
<dbReference type="Gene3D" id="6.10.250.2090">
    <property type="match status" value="1"/>
</dbReference>
<dbReference type="RefSeq" id="WP_338210601.1">
    <property type="nucleotide sequence ID" value="NZ_JAYMFF010000014.1"/>
</dbReference>
<dbReference type="PRINTS" id="PR00721">
    <property type="entry name" value="STOMATIN"/>
</dbReference>
<evidence type="ECO:0000256" key="2">
    <source>
        <dbReference type="SAM" id="MobiDB-lite"/>
    </source>
</evidence>
<dbReference type="PANTHER" id="PTHR10264:SF19">
    <property type="entry name" value="AT06885P-RELATED"/>
    <property type="match status" value="1"/>
</dbReference>
<dbReference type="Proteomes" id="UP001349994">
    <property type="component" value="Unassembled WGS sequence"/>
</dbReference>
<feature type="domain" description="Band 7" evidence="4">
    <location>
        <begin position="87"/>
        <end position="245"/>
    </location>
</feature>
<keyword evidence="3" id="KW-0812">Transmembrane</keyword>
<evidence type="ECO:0000256" key="1">
    <source>
        <dbReference type="ARBA" id="ARBA00008164"/>
    </source>
</evidence>
<evidence type="ECO:0000256" key="3">
    <source>
        <dbReference type="SAM" id="Phobius"/>
    </source>
</evidence>
<feature type="transmembrane region" description="Helical" evidence="3">
    <location>
        <begin position="72"/>
        <end position="92"/>
    </location>
</feature>
<keyword evidence="3" id="KW-0472">Membrane</keyword>
<dbReference type="InterPro" id="IPR036013">
    <property type="entry name" value="Band_7/SPFH_dom_sf"/>
</dbReference>
<protein>
    <submittedName>
        <fullName evidence="5">Slipin family protein</fullName>
    </submittedName>
</protein>
<dbReference type="PANTHER" id="PTHR10264">
    <property type="entry name" value="BAND 7 PROTEIN-RELATED"/>
    <property type="match status" value="1"/>
</dbReference>